<evidence type="ECO:0000256" key="5">
    <source>
        <dbReference type="ARBA" id="ARBA00037066"/>
    </source>
</evidence>
<evidence type="ECO:0000256" key="4">
    <source>
        <dbReference type="ARBA" id="ARBA00022967"/>
    </source>
</evidence>
<dbReference type="EMBL" id="FOLO01000005">
    <property type="protein sequence ID" value="SFC13389.1"/>
    <property type="molecule type" value="Genomic_DNA"/>
</dbReference>
<feature type="domain" description="ABC transporter" evidence="6">
    <location>
        <begin position="2"/>
        <end position="237"/>
    </location>
</feature>
<gene>
    <name evidence="7" type="ORF">SAMN02745724_00979</name>
</gene>
<evidence type="ECO:0000313" key="8">
    <source>
        <dbReference type="Proteomes" id="UP000198862"/>
    </source>
</evidence>
<dbReference type="STRING" id="1123010.SAMN02745724_00979"/>
<dbReference type="InterPro" id="IPR003593">
    <property type="entry name" value="AAA+_ATPase"/>
</dbReference>
<dbReference type="SMART" id="SM00382">
    <property type="entry name" value="AAA"/>
    <property type="match status" value="1"/>
</dbReference>
<dbReference type="GO" id="GO:0016887">
    <property type="term" value="F:ATP hydrolysis activity"/>
    <property type="evidence" value="ECO:0007669"/>
    <property type="project" value="InterPro"/>
</dbReference>
<accession>A0A1I1GNQ6</accession>
<evidence type="ECO:0000256" key="2">
    <source>
        <dbReference type="ARBA" id="ARBA00022741"/>
    </source>
</evidence>
<keyword evidence="2" id="KW-0547">Nucleotide-binding</keyword>
<evidence type="ECO:0000259" key="6">
    <source>
        <dbReference type="PROSITE" id="PS50893"/>
    </source>
</evidence>
<keyword evidence="1" id="KW-0813">Transport</keyword>
<keyword evidence="4" id="KW-1278">Translocase</keyword>
<dbReference type="PANTHER" id="PTHR42794:SF1">
    <property type="entry name" value="HEMIN IMPORT ATP-BINDING PROTEIN HMUV"/>
    <property type="match status" value="1"/>
</dbReference>
<dbReference type="Gene3D" id="3.40.50.300">
    <property type="entry name" value="P-loop containing nucleotide triphosphate hydrolases"/>
    <property type="match status" value="1"/>
</dbReference>
<sequence length="254" mass="27982">MINITKVNYKISDTFKITNLDLNLDKGTYHLLGPNGAGKTSFLNLLSGLCSPDTGHIFIGNVAVNPLNLGQLSKVRAYLMQKQVAHFALTVKGMLAITLSLSESAVETLCENHDVIKGLDLLQLLNRSITALSGGESQRAHLARVLLHCDLKLEPNFCLLLLDEPYTGLDVSHKLWLNQYLTQLGKYITVLISHHELNLALNLAQPCIIINNGQIHRVLTDSRDIEKSTLVDVFKLPLSVLSETNEGILQIIGI</sequence>
<name>A0A1I1GNQ6_9GAMM</name>
<dbReference type="Proteomes" id="UP000198862">
    <property type="component" value="Unassembled WGS sequence"/>
</dbReference>
<evidence type="ECO:0000313" key="7">
    <source>
        <dbReference type="EMBL" id="SFC13389.1"/>
    </source>
</evidence>
<evidence type="ECO:0000256" key="3">
    <source>
        <dbReference type="ARBA" id="ARBA00022840"/>
    </source>
</evidence>
<dbReference type="GO" id="GO:0005524">
    <property type="term" value="F:ATP binding"/>
    <property type="evidence" value="ECO:0007669"/>
    <property type="project" value="UniProtKB-KW"/>
</dbReference>
<comment type="function">
    <text evidence="5">Part of the ABC transporter complex HmuTUV involved in hemin import. Responsible for energy coupling to the transport system.</text>
</comment>
<organism evidence="7 8">
    <name type="scientific">Pseudoalteromonas denitrificans DSM 6059</name>
    <dbReference type="NCBI Taxonomy" id="1123010"/>
    <lineage>
        <taxon>Bacteria</taxon>
        <taxon>Pseudomonadati</taxon>
        <taxon>Pseudomonadota</taxon>
        <taxon>Gammaproteobacteria</taxon>
        <taxon>Alteromonadales</taxon>
        <taxon>Pseudoalteromonadaceae</taxon>
        <taxon>Pseudoalteromonas</taxon>
    </lineage>
</organism>
<dbReference type="RefSeq" id="WP_091980818.1">
    <property type="nucleotide sequence ID" value="NZ_FOLO01000005.1"/>
</dbReference>
<dbReference type="PROSITE" id="PS50893">
    <property type="entry name" value="ABC_TRANSPORTER_2"/>
    <property type="match status" value="1"/>
</dbReference>
<dbReference type="InterPro" id="IPR003439">
    <property type="entry name" value="ABC_transporter-like_ATP-bd"/>
</dbReference>
<keyword evidence="3 7" id="KW-0067">ATP-binding</keyword>
<dbReference type="SUPFAM" id="SSF52540">
    <property type="entry name" value="P-loop containing nucleoside triphosphate hydrolases"/>
    <property type="match status" value="1"/>
</dbReference>
<reference evidence="7 8" key="1">
    <citation type="submission" date="2016-10" db="EMBL/GenBank/DDBJ databases">
        <authorList>
            <person name="de Groot N.N."/>
        </authorList>
    </citation>
    <scope>NUCLEOTIDE SEQUENCE [LARGE SCALE GENOMIC DNA]</scope>
    <source>
        <strain evidence="7 8">DSM 6059</strain>
    </source>
</reference>
<dbReference type="PANTHER" id="PTHR42794">
    <property type="entry name" value="HEMIN IMPORT ATP-BINDING PROTEIN HMUV"/>
    <property type="match status" value="1"/>
</dbReference>
<dbReference type="Pfam" id="PF00005">
    <property type="entry name" value="ABC_tran"/>
    <property type="match status" value="1"/>
</dbReference>
<dbReference type="InterPro" id="IPR027417">
    <property type="entry name" value="P-loop_NTPase"/>
</dbReference>
<keyword evidence="8" id="KW-1185">Reference proteome</keyword>
<protein>
    <submittedName>
        <fullName evidence="7">Vitamin B12 transport system ATP-binding protein</fullName>
    </submittedName>
</protein>
<evidence type="ECO:0000256" key="1">
    <source>
        <dbReference type="ARBA" id="ARBA00022448"/>
    </source>
</evidence>
<dbReference type="OrthoDB" id="5292475at2"/>
<proteinExistence type="predicted"/>
<dbReference type="AlphaFoldDB" id="A0A1I1GNQ6"/>